<keyword evidence="2" id="KW-1185">Reference proteome</keyword>
<dbReference type="EMBL" id="AZHW01000234">
    <property type="protein sequence ID" value="ETX01398.1"/>
    <property type="molecule type" value="Genomic_DNA"/>
</dbReference>
<proteinExistence type="predicted"/>
<dbReference type="Proteomes" id="UP000019141">
    <property type="component" value="Unassembled WGS sequence"/>
</dbReference>
<reference evidence="1 2" key="1">
    <citation type="journal article" date="2014" name="Nature">
        <title>An environmental bacterial taxon with a large and distinct metabolic repertoire.</title>
        <authorList>
            <person name="Wilson M.C."/>
            <person name="Mori T."/>
            <person name="Ruckert C."/>
            <person name="Uria A.R."/>
            <person name="Helf M.J."/>
            <person name="Takada K."/>
            <person name="Gernert C."/>
            <person name="Steffens U.A."/>
            <person name="Heycke N."/>
            <person name="Schmitt S."/>
            <person name="Rinke C."/>
            <person name="Helfrich E.J."/>
            <person name="Brachmann A.O."/>
            <person name="Gurgui C."/>
            <person name="Wakimoto T."/>
            <person name="Kracht M."/>
            <person name="Crusemann M."/>
            <person name="Hentschel U."/>
            <person name="Abe I."/>
            <person name="Matsunaga S."/>
            <person name="Kalinowski J."/>
            <person name="Takeyama H."/>
            <person name="Piel J."/>
        </authorList>
    </citation>
    <scope>NUCLEOTIDE SEQUENCE [LARGE SCALE GENOMIC DNA]</scope>
    <source>
        <strain evidence="2">TSY1</strain>
    </source>
</reference>
<organism evidence="1 2">
    <name type="scientific">Entotheonella factor</name>
    <dbReference type="NCBI Taxonomy" id="1429438"/>
    <lineage>
        <taxon>Bacteria</taxon>
        <taxon>Pseudomonadati</taxon>
        <taxon>Nitrospinota/Tectimicrobiota group</taxon>
        <taxon>Candidatus Tectimicrobiota</taxon>
        <taxon>Candidatus Entotheonellia</taxon>
        <taxon>Candidatus Entotheonellales</taxon>
        <taxon>Candidatus Entotheonellaceae</taxon>
        <taxon>Candidatus Entotheonella</taxon>
    </lineage>
</organism>
<gene>
    <name evidence="1" type="ORF">ETSY1_07480</name>
</gene>
<evidence type="ECO:0000313" key="2">
    <source>
        <dbReference type="Proteomes" id="UP000019141"/>
    </source>
</evidence>
<evidence type="ECO:0000313" key="1">
    <source>
        <dbReference type="EMBL" id="ETX01398.1"/>
    </source>
</evidence>
<dbReference type="AlphaFoldDB" id="W4LTT5"/>
<comment type="caution">
    <text evidence="1">The sequence shown here is derived from an EMBL/GenBank/DDBJ whole genome shotgun (WGS) entry which is preliminary data.</text>
</comment>
<protein>
    <recommendedName>
        <fullName evidence="3">Nucleotidyltransferase family protein</fullName>
    </recommendedName>
</protein>
<accession>W4LTT5</accession>
<dbReference type="Pfam" id="PF14907">
    <property type="entry name" value="NTP_transf_5"/>
    <property type="match status" value="1"/>
</dbReference>
<dbReference type="HOGENOM" id="CLU_720993_0_0_7"/>
<evidence type="ECO:0008006" key="3">
    <source>
        <dbReference type="Google" id="ProtNLM"/>
    </source>
</evidence>
<sequence length="387" mass="43669">MTPVQLPTSTASPAFAWEKWLSAILRDGILLDTRGLADMSTTDFLTACTTHGVAPLLYRQLHQHQAWSVWPTALQTALAHQVHLHAAIDALREQELRAVLDGLAQHGVQPLLMKGTPLAYTHYPAPDLRPRSDTDMLIAKQDCETAHLAMLDLGYTPSNAVSGELIMHQRLYTKTDVHGVNHVYDLHWKISNPVCFADLLTFDELASASVPIPALGACARTLQPVHALLLACIHRVAHHHNSRCLIWLYDIHLLVTRLTPDMQTAFLQLAQNKHVCAVCHDGLQLAQDAFHTPMPAALLEVLHVAASGGSTEATAHFLHPDQRQWRVLISDWRALPRWRDQLRFLKEHLMPPANYVQRRYGTRHRALLPLLYLHRALRGLLRLWWKP</sequence>
<name>W4LTT5_ENTF1</name>
<dbReference type="InterPro" id="IPR039498">
    <property type="entry name" value="NTP_transf_5"/>
</dbReference>